<dbReference type="Proteomes" id="UP000268007">
    <property type="component" value="Unassembled WGS sequence"/>
</dbReference>
<evidence type="ECO:0000313" key="1">
    <source>
        <dbReference type="EMBL" id="RKR85194.1"/>
    </source>
</evidence>
<keyword evidence="2" id="KW-1185">Reference proteome</keyword>
<sequence>MRIEITPNGIKQLTIDDNCDYADFYLFAELLASLTGINYKNKFDGFDDLYWDFDFEGSEMTLSYNVYLGISINSLKFKDATPLEEQKFIRLLEILQTYTPI</sequence>
<name>A0A495J9W6_9SPHI</name>
<reference evidence="1 2" key="1">
    <citation type="submission" date="2018-10" db="EMBL/GenBank/DDBJ databases">
        <title>Genomic Encyclopedia of Archaeal and Bacterial Type Strains, Phase II (KMG-II): from individual species to whole genera.</title>
        <authorList>
            <person name="Goeker M."/>
        </authorList>
    </citation>
    <scope>NUCLEOTIDE SEQUENCE [LARGE SCALE GENOMIC DNA]</scope>
    <source>
        <strain evidence="1 2">DSM 18602</strain>
    </source>
</reference>
<evidence type="ECO:0000313" key="2">
    <source>
        <dbReference type="Proteomes" id="UP000268007"/>
    </source>
</evidence>
<organism evidence="1 2">
    <name type="scientific">Mucilaginibacter gracilis</name>
    <dbReference type="NCBI Taxonomy" id="423350"/>
    <lineage>
        <taxon>Bacteria</taxon>
        <taxon>Pseudomonadati</taxon>
        <taxon>Bacteroidota</taxon>
        <taxon>Sphingobacteriia</taxon>
        <taxon>Sphingobacteriales</taxon>
        <taxon>Sphingobacteriaceae</taxon>
        <taxon>Mucilaginibacter</taxon>
    </lineage>
</organism>
<comment type="caution">
    <text evidence="1">The sequence shown here is derived from an EMBL/GenBank/DDBJ whole genome shotgun (WGS) entry which is preliminary data.</text>
</comment>
<dbReference type="RefSeq" id="WP_121201263.1">
    <property type="nucleotide sequence ID" value="NZ_RBKU01000001.1"/>
</dbReference>
<dbReference type="OrthoDB" id="670775at2"/>
<proteinExistence type="predicted"/>
<dbReference type="EMBL" id="RBKU01000001">
    <property type="protein sequence ID" value="RKR85194.1"/>
    <property type="molecule type" value="Genomic_DNA"/>
</dbReference>
<dbReference type="InterPro" id="IPR022080">
    <property type="entry name" value="DUF3630"/>
</dbReference>
<accession>A0A495J9W6</accession>
<gene>
    <name evidence="1" type="ORF">BDD43_5456</name>
</gene>
<protein>
    <submittedName>
        <fullName evidence="1">Uncharacterized protein DUF3630</fullName>
    </submittedName>
</protein>
<dbReference type="AlphaFoldDB" id="A0A495J9W6"/>
<dbReference type="Pfam" id="PF12305">
    <property type="entry name" value="DUF3630"/>
    <property type="match status" value="1"/>
</dbReference>